<dbReference type="InterPro" id="IPR050469">
    <property type="entry name" value="Diguanylate_Cyclase"/>
</dbReference>
<keyword evidence="5" id="KW-1185">Reference proteome</keyword>
<sequence length="721" mass="83738">MNRQAIRGKIDMLLKEVDKLRFIDSRRAMEISNDALILCKQIDYVLGEKLANFYIANCYYNIGENDSALSLLLDSLHYFVKEELQDLKWMAYNLLGILFLHIGDMDRSMDSHNNALAAAEEIDKGKKYNSEFNSKKSLVRTFNNISENYKELKQYKEALNFCKKAYDIDIEFEYSLSQGIVLLSLGEIYYLMGDYEKADNIAYKSLEYIRKYKYIIAEADAYKLMALTSWRKGNYDKVDEYFHIAMNLNEKEAVPGYYIDSLISYFEYLKEQNRSTEAIEVLTNACNLSIQFKLFEKTSKISIMLSKFYGDLGDYKNSFEYTKLHYDYEELYSETYHTNIINSLNIKKKIQEIEKENNNLQIQRQSLEMLVDKISIISELGQRITSTLNMDLLMEILYSSIKSFMKLSYFAVGLYDEKDFSVKYLYIMDREQRKEPQAVLINEGQTIVGECINSKEIIVINNARKETKRYMDEATFDRMLKYKNNAELNSLMFCPLIINTKVIGVMTVQSEEEEAFNQYYVEMLKSLSAYAAIAINNAMKSKELEDLNQVLLSLAEKDQLTGIANRRRFDDYIENTWNASMEKGDNLALFVIDIDYFKEYNDNYGHLEGDKCLACIAKALSSINIRPYFIARYGGDEFMIVLSKCSSGEAIKFGEFIKTTIAVLNIPHEFSKISDRVTLSIGIACMVPNEDIKLKEFIRQADEQLYVAKKLGKNRVVYRGC</sequence>
<keyword evidence="1" id="KW-0802">TPR repeat</keyword>
<dbReference type="Proteomes" id="UP001208567">
    <property type="component" value="Unassembled WGS sequence"/>
</dbReference>
<dbReference type="PROSITE" id="PS50005">
    <property type="entry name" value="TPR"/>
    <property type="match status" value="1"/>
</dbReference>
<dbReference type="SMART" id="SM00267">
    <property type="entry name" value="GGDEF"/>
    <property type="match status" value="1"/>
</dbReference>
<dbReference type="InterPro" id="IPR000160">
    <property type="entry name" value="GGDEF_dom"/>
</dbReference>
<comment type="caution">
    <text evidence="4">The sequence shown here is derived from an EMBL/GenBank/DDBJ whole genome shotgun (WGS) entry which is preliminary data.</text>
</comment>
<dbReference type="Pfam" id="PF13424">
    <property type="entry name" value="TPR_12"/>
    <property type="match status" value="1"/>
</dbReference>
<proteinExistence type="predicted"/>
<name>A0ABQ5N9A7_9CLOT</name>
<dbReference type="InterPro" id="IPR043128">
    <property type="entry name" value="Rev_trsase/Diguanyl_cyclase"/>
</dbReference>
<dbReference type="SMART" id="SM00028">
    <property type="entry name" value="TPR"/>
    <property type="match status" value="4"/>
</dbReference>
<organism evidence="4 5">
    <name type="scientific">Clostridium omnivorum</name>
    <dbReference type="NCBI Taxonomy" id="1604902"/>
    <lineage>
        <taxon>Bacteria</taxon>
        <taxon>Bacillati</taxon>
        <taxon>Bacillota</taxon>
        <taxon>Clostridia</taxon>
        <taxon>Eubacteriales</taxon>
        <taxon>Clostridiaceae</taxon>
        <taxon>Clostridium</taxon>
    </lineage>
</organism>
<dbReference type="Pfam" id="PF13185">
    <property type="entry name" value="GAF_2"/>
    <property type="match status" value="1"/>
</dbReference>
<evidence type="ECO:0000259" key="3">
    <source>
        <dbReference type="PROSITE" id="PS50887"/>
    </source>
</evidence>
<dbReference type="Gene3D" id="3.30.450.40">
    <property type="match status" value="1"/>
</dbReference>
<dbReference type="RefSeq" id="WP_264851030.1">
    <property type="nucleotide sequence ID" value="NZ_BRXR01000001.1"/>
</dbReference>
<dbReference type="Gene3D" id="1.25.40.10">
    <property type="entry name" value="Tetratricopeptide repeat domain"/>
    <property type="match status" value="2"/>
</dbReference>
<protein>
    <submittedName>
        <fullName evidence="4">GGDEF domain-containing protein</fullName>
    </submittedName>
</protein>
<dbReference type="SUPFAM" id="SSF55073">
    <property type="entry name" value="Nucleotide cyclase"/>
    <property type="match status" value="1"/>
</dbReference>
<dbReference type="PANTHER" id="PTHR45138">
    <property type="entry name" value="REGULATORY COMPONENTS OF SENSORY TRANSDUCTION SYSTEM"/>
    <property type="match status" value="1"/>
</dbReference>
<dbReference type="Pfam" id="PF00990">
    <property type="entry name" value="GGDEF"/>
    <property type="match status" value="1"/>
</dbReference>
<dbReference type="SUPFAM" id="SSF55781">
    <property type="entry name" value="GAF domain-like"/>
    <property type="match status" value="1"/>
</dbReference>
<evidence type="ECO:0000313" key="5">
    <source>
        <dbReference type="Proteomes" id="UP001208567"/>
    </source>
</evidence>
<dbReference type="InterPro" id="IPR029787">
    <property type="entry name" value="Nucleotide_cyclase"/>
</dbReference>
<accession>A0ABQ5N9A7</accession>
<feature type="domain" description="GGDEF" evidence="3">
    <location>
        <begin position="585"/>
        <end position="721"/>
    </location>
</feature>
<dbReference type="CDD" id="cd01949">
    <property type="entry name" value="GGDEF"/>
    <property type="match status" value="1"/>
</dbReference>
<dbReference type="Gene3D" id="3.30.70.270">
    <property type="match status" value="1"/>
</dbReference>
<dbReference type="InterPro" id="IPR003018">
    <property type="entry name" value="GAF"/>
</dbReference>
<dbReference type="InterPro" id="IPR029016">
    <property type="entry name" value="GAF-like_dom_sf"/>
</dbReference>
<feature type="coiled-coil region" evidence="2">
    <location>
        <begin position="343"/>
        <end position="373"/>
    </location>
</feature>
<dbReference type="InterPro" id="IPR019734">
    <property type="entry name" value="TPR_rpt"/>
</dbReference>
<evidence type="ECO:0000256" key="1">
    <source>
        <dbReference type="PROSITE-ProRule" id="PRU00339"/>
    </source>
</evidence>
<evidence type="ECO:0000256" key="2">
    <source>
        <dbReference type="SAM" id="Coils"/>
    </source>
</evidence>
<feature type="repeat" description="TPR" evidence="1">
    <location>
        <begin position="219"/>
        <end position="252"/>
    </location>
</feature>
<gene>
    <name evidence="4" type="ORF">bsdE14_31110</name>
</gene>
<dbReference type="EMBL" id="BRXR01000001">
    <property type="protein sequence ID" value="GLC31701.1"/>
    <property type="molecule type" value="Genomic_DNA"/>
</dbReference>
<dbReference type="NCBIfam" id="TIGR00254">
    <property type="entry name" value="GGDEF"/>
    <property type="match status" value="1"/>
</dbReference>
<evidence type="ECO:0000313" key="4">
    <source>
        <dbReference type="EMBL" id="GLC31701.1"/>
    </source>
</evidence>
<dbReference type="SUPFAM" id="SSF48452">
    <property type="entry name" value="TPR-like"/>
    <property type="match status" value="2"/>
</dbReference>
<dbReference type="PANTHER" id="PTHR45138:SF9">
    <property type="entry name" value="DIGUANYLATE CYCLASE DGCM-RELATED"/>
    <property type="match status" value="1"/>
</dbReference>
<reference evidence="4 5" key="1">
    <citation type="journal article" date="2024" name="Int. J. Syst. Evol. Microbiol.">
        <title>Clostridium omnivorum sp. nov., isolated from anoxic soil under the treatment of reductive soil disinfestation.</title>
        <authorList>
            <person name="Ueki A."/>
            <person name="Tonouchi A."/>
            <person name="Kaku N."/>
            <person name="Honma S."/>
            <person name="Ueki K."/>
        </authorList>
    </citation>
    <scope>NUCLEOTIDE SEQUENCE [LARGE SCALE GENOMIC DNA]</scope>
    <source>
        <strain evidence="4 5">E14</strain>
    </source>
</reference>
<dbReference type="InterPro" id="IPR011990">
    <property type="entry name" value="TPR-like_helical_dom_sf"/>
</dbReference>
<dbReference type="PROSITE" id="PS50887">
    <property type="entry name" value="GGDEF"/>
    <property type="match status" value="1"/>
</dbReference>
<keyword evidence="2" id="KW-0175">Coiled coil</keyword>